<accession>A0ABS5B5G5</accession>
<comment type="caution">
    <text evidence="2">The sequence shown here is derived from an EMBL/GenBank/DDBJ whole genome shotgun (WGS) entry which is preliminary data.</text>
</comment>
<dbReference type="Proteomes" id="UP001519296">
    <property type="component" value="Unassembled WGS sequence"/>
</dbReference>
<sequence>MLGNNPKHSNCFLLISHQTSFLLLFKQNRNEEVKKADPQEIERQKIAKMSKAELLDEYGDIISSNAYPDPYSPNSQSKMRTAKWVMERYKQVEHEEVEFSPKLLKKVDKKFKAKVDKMSQEELEKEFPYLQHLQSPVHPAIYFSKTDLANTSYLEYRYFKLDSQKEFRWRDPNFMNKIYAHVNKTGIDPITGKEADDNLKFYAKHHGTIEGLSNALAFGTGLYSAYQASKPVTVTKDVVHIPETYSPEVLGQVEHTESFRENTVKHIFEGEVKRRQAKGYHYANIEGTAGEAIPDTRVDLGNGVYEVDVKVNGVIKHAKSTMFPDTMSPQEVVDAINEAYNGREKVPNTRNQYRGEANNGIKVIMYLDKDEKIISAFPAKSQ</sequence>
<name>A0ABS5B5G5_9STRE</name>
<proteinExistence type="predicted"/>
<evidence type="ECO:0000313" key="3">
    <source>
        <dbReference type="Proteomes" id="UP001519296"/>
    </source>
</evidence>
<keyword evidence="3" id="KW-1185">Reference proteome</keyword>
<dbReference type="Pfam" id="PF14436">
    <property type="entry name" value="EndoU_bacteria"/>
    <property type="match status" value="1"/>
</dbReference>
<organism evidence="2 3">
    <name type="scientific">Streptococcus oricebi</name>
    <dbReference type="NCBI Taxonomy" id="1547447"/>
    <lineage>
        <taxon>Bacteria</taxon>
        <taxon>Bacillati</taxon>
        <taxon>Bacillota</taxon>
        <taxon>Bacilli</taxon>
        <taxon>Lactobacillales</taxon>
        <taxon>Streptococcaceae</taxon>
        <taxon>Streptococcus</taxon>
    </lineage>
</organism>
<gene>
    <name evidence="2" type="ORF">C4K46_04645</name>
</gene>
<evidence type="ECO:0000259" key="1">
    <source>
        <dbReference type="Pfam" id="PF14436"/>
    </source>
</evidence>
<evidence type="ECO:0000313" key="2">
    <source>
        <dbReference type="EMBL" id="MBP2623224.1"/>
    </source>
</evidence>
<dbReference type="EMBL" id="PRDG01000002">
    <property type="protein sequence ID" value="MBP2623224.1"/>
    <property type="molecule type" value="Genomic_DNA"/>
</dbReference>
<dbReference type="InterPro" id="IPR029501">
    <property type="entry name" value="EndoU_bac"/>
</dbReference>
<protein>
    <recommendedName>
        <fullName evidence="1">Bacterial EndoU nuclease domain-containing protein</fullName>
    </recommendedName>
</protein>
<reference evidence="2 3" key="1">
    <citation type="submission" date="2018-02" db="EMBL/GenBank/DDBJ databases">
        <title>Draft genome sequence of Streptococcus oricebi CCUG 70868T type strain.</title>
        <authorList>
            <person name="Mendez V."/>
            <person name="Salva-Serra F."/>
            <person name="Jaen-Luchoro D."/>
            <person name="Gonzales-Siles L."/>
            <person name="Karlsson R."/>
            <person name="Engstrom-Jakobsson H."/>
            <person name="Busquets A."/>
            <person name="Gomila M."/>
            <person name="Pineiro-Iglesias B."/>
            <person name="Bennasar-Figueras A."/>
            <person name="Seeger M."/>
            <person name="Moore E."/>
        </authorList>
    </citation>
    <scope>NUCLEOTIDE SEQUENCE [LARGE SCALE GENOMIC DNA]</scope>
    <source>
        <strain evidence="2 3">CCUG 70868</strain>
    </source>
</reference>
<feature type="domain" description="Bacterial EndoU nuclease" evidence="1">
    <location>
        <begin position="261"/>
        <end position="379"/>
    </location>
</feature>